<sequence length="516" mass="58257">MLTDLPNEVLLLIANCLPETRDMLHFASCSRGLQDLLLLAAYSCVTVNLGCISSLSRLTTVLSRKPTRAARVRHLHIDRPSVYPCQHECKARHNPRDINSILSKLEYTGEEKAEWNDALIGDGDAKWDQEDAWWAMLWTLLPNLEELDVTWQYGTDYRKRILERVGALNDRLNVGPTFMQLRKVNLRVWDTEAGIDSTEALLFFRLPVLKTFSGFRIIEHVGDGSDTDEQELQGFSTVTDIQLHSSNSNTGFTGLTRACASLKSIIYHHTITSDSDQLWVPSAFYKSVCRHKSTLESISMNGELGFDLGTGDLFFGSLLHFAALKSLCIPAMCIINWTEHGNRPLNHLLDVLPPNLERLAVENFHSCVDKVVFAEQLEDVLKAPGRYQNLHRLSLVGHFYDETKSRADINSKDPRLDPQIMRLAARLALTCMTRNPFHFGILDLKYGWVAPKHICPCCLAGHGGNPDELIDSEDDEHEFDDDEASDDEDGDDEPTSESDNETSDRRLCEISPREDD</sequence>
<evidence type="ECO:0000313" key="3">
    <source>
        <dbReference type="EMBL" id="KAL2816533.1"/>
    </source>
</evidence>
<accession>A0ABR4HM23</accession>
<evidence type="ECO:0000259" key="2">
    <source>
        <dbReference type="Pfam" id="PF24969"/>
    </source>
</evidence>
<dbReference type="Pfam" id="PF24969">
    <property type="entry name" value="LRR_15"/>
    <property type="match status" value="1"/>
</dbReference>
<evidence type="ECO:0000256" key="1">
    <source>
        <dbReference type="SAM" id="MobiDB-lite"/>
    </source>
</evidence>
<comment type="caution">
    <text evidence="3">The sequence shown here is derived from an EMBL/GenBank/DDBJ whole genome shotgun (WGS) entry which is preliminary data.</text>
</comment>
<protein>
    <recommendedName>
        <fullName evidence="2">Leucine-rich repeat domain-containing protein</fullName>
    </recommendedName>
</protein>
<feature type="compositionally biased region" description="Acidic residues" evidence="1">
    <location>
        <begin position="468"/>
        <end position="501"/>
    </location>
</feature>
<reference evidence="3 4" key="1">
    <citation type="submission" date="2024-07" db="EMBL/GenBank/DDBJ databases">
        <title>Section-level genome sequencing and comparative genomics of Aspergillus sections Usti and Cavernicolus.</title>
        <authorList>
            <consortium name="Lawrence Berkeley National Laboratory"/>
            <person name="Nybo J.L."/>
            <person name="Vesth T.C."/>
            <person name="Theobald S."/>
            <person name="Frisvad J.C."/>
            <person name="Larsen T.O."/>
            <person name="Kjaerboelling I."/>
            <person name="Rothschild-Mancinelli K."/>
            <person name="Lyhne E.K."/>
            <person name="Kogle M.E."/>
            <person name="Barry K."/>
            <person name="Clum A."/>
            <person name="Na H."/>
            <person name="Ledsgaard L."/>
            <person name="Lin J."/>
            <person name="Lipzen A."/>
            <person name="Kuo A."/>
            <person name="Riley R."/>
            <person name="Mondo S."/>
            <person name="Labutti K."/>
            <person name="Haridas S."/>
            <person name="Pangalinan J."/>
            <person name="Salamov A.A."/>
            <person name="Simmons B.A."/>
            <person name="Magnuson J.K."/>
            <person name="Chen J."/>
            <person name="Drula E."/>
            <person name="Henrissat B."/>
            <person name="Wiebenga A."/>
            <person name="Lubbers R.J."/>
            <person name="Gomes A.C."/>
            <person name="Makela M.R."/>
            <person name="Stajich J."/>
            <person name="Grigoriev I.V."/>
            <person name="Mortensen U.H."/>
            <person name="De Vries R.P."/>
            <person name="Baker S.E."/>
            <person name="Andersen M.R."/>
        </authorList>
    </citation>
    <scope>NUCLEOTIDE SEQUENCE [LARGE SCALE GENOMIC DNA]</scope>
    <source>
        <strain evidence="3 4">CBS 588.65</strain>
    </source>
</reference>
<feature type="region of interest" description="Disordered" evidence="1">
    <location>
        <begin position="466"/>
        <end position="516"/>
    </location>
</feature>
<gene>
    <name evidence="3" type="ORF">BJX63DRAFT_138519</name>
</gene>
<feature type="domain" description="Leucine-rich repeat" evidence="2">
    <location>
        <begin position="188"/>
        <end position="388"/>
    </location>
</feature>
<dbReference type="Proteomes" id="UP001610334">
    <property type="component" value="Unassembled WGS sequence"/>
</dbReference>
<dbReference type="InterPro" id="IPR056867">
    <property type="entry name" value="LRR_15"/>
</dbReference>
<keyword evidence="4" id="KW-1185">Reference proteome</keyword>
<dbReference type="EMBL" id="JBFXLT010000022">
    <property type="protein sequence ID" value="KAL2816533.1"/>
    <property type="molecule type" value="Genomic_DNA"/>
</dbReference>
<proteinExistence type="predicted"/>
<organism evidence="3 4">
    <name type="scientific">Aspergillus granulosus</name>
    <dbReference type="NCBI Taxonomy" id="176169"/>
    <lineage>
        <taxon>Eukaryota</taxon>
        <taxon>Fungi</taxon>
        <taxon>Dikarya</taxon>
        <taxon>Ascomycota</taxon>
        <taxon>Pezizomycotina</taxon>
        <taxon>Eurotiomycetes</taxon>
        <taxon>Eurotiomycetidae</taxon>
        <taxon>Eurotiales</taxon>
        <taxon>Aspergillaceae</taxon>
        <taxon>Aspergillus</taxon>
        <taxon>Aspergillus subgen. Nidulantes</taxon>
    </lineage>
</organism>
<feature type="compositionally biased region" description="Basic and acidic residues" evidence="1">
    <location>
        <begin position="502"/>
        <end position="516"/>
    </location>
</feature>
<evidence type="ECO:0000313" key="4">
    <source>
        <dbReference type="Proteomes" id="UP001610334"/>
    </source>
</evidence>
<name>A0ABR4HM23_9EURO</name>